<evidence type="ECO:0000313" key="1">
    <source>
        <dbReference type="EMBL" id="KIK78634.1"/>
    </source>
</evidence>
<dbReference type="OrthoDB" id="2680023at2759"/>
<evidence type="ECO:0000313" key="2">
    <source>
        <dbReference type="Proteomes" id="UP000054538"/>
    </source>
</evidence>
<accession>A0A0D0DD78</accession>
<dbReference type="HOGENOM" id="CLU_2264569_0_0_1"/>
<dbReference type="AlphaFoldDB" id="A0A0D0DD78"/>
<dbReference type="InParanoid" id="A0A0D0DD78"/>
<reference evidence="1 2" key="1">
    <citation type="submission" date="2014-04" db="EMBL/GenBank/DDBJ databases">
        <authorList>
            <consortium name="DOE Joint Genome Institute"/>
            <person name="Kuo A."/>
            <person name="Kohler A."/>
            <person name="Jargeat P."/>
            <person name="Nagy L.G."/>
            <person name="Floudas D."/>
            <person name="Copeland A."/>
            <person name="Barry K.W."/>
            <person name="Cichocki N."/>
            <person name="Veneault-Fourrey C."/>
            <person name="LaButti K."/>
            <person name="Lindquist E.A."/>
            <person name="Lipzen A."/>
            <person name="Lundell T."/>
            <person name="Morin E."/>
            <person name="Murat C."/>
            <person name="Sun H."/>
            <person name="Tunlid A."/>
            <person name="Henrissat B."/>
            <person name="Grigoriev I.V."/>
            <person name="Hibbett D.S."/>
            <person name="Martin F."/>
            <person name="Nordberg H.P."/>
            <person name="Cantor M.N."/>
            <person name="Hua S.X."/>
        </authorList>
    </citation>
    <scope>NUCLEOTIDE SEQUENCE [LARGE SCALE GENOMIC DNA]</scope>
    <source>
        <strain evidence="1 2">Ve08.2h10</strain>
    </source>
</reference>
<proteinExistence type="predicted"/>
<organism evidence="1 2">
    <name type="scientific">Paxillus rubicundulus Ve08.2h10</name>
    <dbReference type="NCBI Taxonomy" id="930991"/>
    <lineage>
        <taxon>Eukaryota</taxon>
        <taxon>Fungi</taxon>
        <taxon>Dikarya</taxon>
        <taxon>Basidiomycota</taxon>
        <taxon>Agaricomycotina</taxon>
        <taxon>Agaricomycetes</taxon>
        <taxon>Agaricomycetidae</taxon>
        <taxon>Boletales</taxon>
        <taxon>Paxilineae</taxon>
        <taxon>Paxillaceae</taxon>
        <taxon>Paxillus</taxon>
    </lineage>
</organism>
<sequence>MDELEDKERCDGECNCDGCRSANELDETEYEESDGGDEGPCNLIHLAQTQGLKAKLEGQPMLPKICWVLGVIQEEGTNLPLFLDALFWGGESECHADRTLRLA</sequence>
<keyword evidence="2" id="KW-1185">Reference proteome</keyword>
<gene>
    <name evidence="1" type="ORF">PAXRUDRAFT_163443</name>
</gene>
<dbReference type="EMBL" id="KN826526">
    <property type="protein sequence ID" value="KIK78634.1"/>
    <property type="molecule type" value="Genomic_DNA"/>
</dbReference>
<dbReference type="Proteomes" id="UP000054538">
    <property type="component" value="Unassembled WGS sequence"/>
</dbReference>
<reference evidence="2" key="2">
    <citation type="submission" date="2015-01" db="EMBL/GenBank/DDBJ databases">
        <title>Evolutionary Origins and Diversification of the Mycorrhizal Mutualists.</title>
        <authorList>
            <consortium name="DOE Joint Genome Institute"/>
            <consortium name="Mycorrhizal Genomics Consortium"/>
            <person name="Kohler A."/>
            <person name="Kuo A."/>
            <person name="Nagy L.G."/>
            <person name="Floudas D."/>
            <person name="Copeland A."/>
            <person name="Barry K.W."/>
            <person name="Cichocki N."/>
            <person name="Veneault-Fourrey C."/>
            <person name="LaButti K."/>
            <person name="Lindquist E.A."/>
            <person name="Lipzen A."/>
            <person name="Lundell T."/>
            <person name="Morin E."/>
            <person name="Murat C."/>
            <person name="Riley R."/>
            <person name="Ohm R."/>
            <person name="Sun H."/>
            <person name="Tunlid A."/>
            <person name="Henrissat B."/>
            <person name="Grigoriev I.V."/>
            <person name="Hibbett D.S."/>
            <person name="Martin F."/>
        </authorList>
    </citation>
    <scope>NUCLEOTIDE SEQUENCE [LARGE SCALE GENOMIC DNA]</scope>
    <source>
        <strain evidence="2">Ve08.2h10</strain>
    </source>
</reference>
<protein>
    <submittedName>
        <fullName evidence="1">Unplaced genomic scaffold scaffold_1704, whole genome shotgun sequence</fullName>
    </submittedName>
</protein>
<name>A0A0D0DD78_9AGAM</name>